<dbReference type="Proteomes" id="UP000218102">
    <property type="component" value="Unassembled WGS sequence"/>
</dbReference>
<name>A0A2A3LXI1_PSEDL</name>
<evidence type="ECO:0000256" key="2">
    <source>
        <dbReference type="SAM" id="MobiDB-lite"/>
    </source>
</evidence>
<evidence type="ECO:0000313" key="5">
    <source>
        <dbReference type="Proteomes" id="UP000218102"/>
    </source>
</evidence>
<feature type="coiled-coil region" evidence="1">
    <location>
        <begin position="80"/>
        <end position="107"/>
    </location>
</feature>
<reference evidence="4 5" key="1">
    <citation type="submission" date="2017-09" db="EMBL/GenBank/DDBJ databases">
        <authorList>
            <person name="Ehlers B."/>
            <person name="Leendertz F.H."/>
        </authorList>
    </citation>
    <scope>NUCLEOTIDE SEQUENCE [LARGE SCALE GENOMIC DNA]</scope>
    <source>
        <strain evidence="4 5">DJ-1</strain>
    </source>
</reference>
<dbReference type="EMBL" id="NTME01000047">
    <property type="protein sequence ID" value="PBJ92523.1"/>
    <property type="molecule type" value="Genomic_DNA"/>
</dbReference>
<comment type="caution">
    <text evidence="4">The sequence shown here is derived from an EMBL/GenBank/DDBJ whole genome shotgun (WGS) entry which is preliminary data.</text>
</comment>
<proteinExistence type="predicted"/>
<feature type="compositionally biased region" description="Acidic residues" evidence="2">
    <location>
        <begin position="264"/>
        <end position="279"/>
    </location>
</feature>
<feature type="transmembrane region" description="Helical" evidence="3">
    <location>
        <begin position="53"/>
        <end position="73"/>
    </location>
</feature>
<evidence type="ECO:0000256" key="3">
    <source>
        <dbReference type="SAM" id="Phobius"/>
    </source>
</evidence>
<keyword evidence="3" id="KW-1133">Transmembrane helix</keyword>
<feature type="region of interest" description="Disordered" evidence="2">
    <location>
        <begin position="217"/>
        <end position="238"/>
    </location>
</feature>
<accession>A0A2A3LXI1</accession>
<gene>
    <name evidence="4" type="ORF">CMV24_26745</name>
</gene>
<keyword evidence="3" id="KW-0472">Membrane</keyword>
<keyword evidence="3" id="KW-0812">Transmembrane</keyword>
<evidence type="ECO:0000313" key="4">
    <source>
        <dbReference type="EMBL" id="PBJ92523.1"/>
    </source>
</evidence>
<organism evidence="4 5">
    <name type="scientific">Pseudomonas plecoglossicida</name>
    <dbReference type="NCBI Taxonomy" id="70775"/>
    <lineage>
        <taxon>Bacteria</taxon>
        <taxon>Pseudomonadati</taxon>
        <taxon>Pseudomonadota</taxon>
        <taxon>Gammaproteobacteria</taxon>
        <taxon>Pseudomonadales</taxon>
        <taxon>Pseudomonadaceae</taxon>
        <taxon>Pseudomonas</taxon>
    </lineage>
</organism>
<dbReference type="AlphaFoldDB" id="A0A2A3LXI1"/>
<keyword evidence="1" id="KW-0175">Coiled coil</keyword>
<protein>
    <submittedName>
        <fullName evidence="4">Uncharacterized protein</fullName>
    </submittedName>
</protein>
<sequence>MYQICLLMLSALEPDMTAKRPLLLSLSGVLSLSLVSADSFSLNLVPDPPSSELPTYLAASAGALFLLGAWYWFNRSRTTAQVAELRIQRQLQALEKLETQVGRAEQVLSLKCEYMTHQVRTELQDALYAITTDTIRNMGGLRRRELMTDKQFRKLMARSDEFFKSLEKAQASEVTINLDDDVPLLMPDRGNPLPKPVPQKRPDAPLTLQAPTATAAASIPIPVKPRPKGANADAGESDGVPALAVTSALVLGGGLLSSNGLFLGDDDAQESDQNDSLDD</sequence>
<evidence type="ECO:0000256" key="1">
    <source>
        <dbReference type="SAM" id="Coils"/>
    </source>
</evidence>
<feature type="region of interest" description="Disordered" evidence="2">
    <location>
        <begin position="260"/>
        <end position="279"/>
    </location>
</feature>